<accession>A0A2P2Q3N8</accession>
<sequence length="17" mass="1932">MRKIIICFFSQGGDFGL</sequence>
<evidence type="ECO:0000313" key="1">
    <source>
        <dbReference type="EMBL" id="MBX61595.1"/>
    </source>
</evidence>
<protein>
    <submittedName>
        <fullName evidence="1">Uncharacterized protein</fullName>
    </submittedName>
</protein>
<dbReference type="EMBL" id="GGEC01081111">
    <property type="protein sequence ID" value="MBX61595.1"/>
    <property type="molecule type" value="Transcribed_RNA"/>
</dbReference>
<reference evidence="1" key="1">
    <citation type="submission" date="2018-02" db="EMBL/GenBank/DDBJ databases">
        <title>Rhizophora mucronata_Transcriptome.</title>
        <authorList>
            <person name="Meera S.P."/>
            <person name="Sreeshan A."/>
            <person name="Augustine A."/>
        </authorList>
    </citation>
    <scope>NUCLEOTIDE SEQUENCE</scope>
    <source>
        <tissue evidence="1">Leaf</tissue>
    </source>
</reference>
<proteinExistence type="predicted"/>
<name>A0A2P2Q3N8_RHIMU</name>
<organism evidence="1">
    <name type="scientific">Rhizophora mucronata</name>
    <name type="common">Asiatic mangrove</name>
    <dbReference type="NCBI Taxonomy" id="61149"/>
    <lineage>
        <taxon>Eukaryota</taxon>
        <taxon>Viridiplantae</taxon>
        <taxon>Streptophyta</taxon>
        <taxon>Embryophyta</taxon>
        <taxon>Tracheophyta</taxon>
        <taxon>Spermatophyta</taxon>
        <taxon>Magnoliopsida</taxon>
        <taxon>eudicotyledons</taxon>
        <taxon>Gunneridae</taxon>
        <taxon>Pentapetalae</taxon>
        <taxon>rosids</taxon>
        <taxon>fabids</taxon>
        <taxon>Malpighiales</taxon>
        <taxon>Rhizophoraceae</taxon>
        <taxon>Rhizophora</taxon>
    </lineage>
</organism>
<dbReference type="AlphaFoldDB" id="A0A2P2Q3N8"/>